<name>A0A0F9ECP4_9ZZZZ</name>
<evidence type="ECO:0000313" key="2">
    <source>
        <dbReference type="EMBL" id="KKL21768.1"/>
    </source>
</evidence>
<dbReference type="AlphaFoldDB" id="A0A0F9ECP4"/>
<organism evidence="2">
    <name type="scientific">marine sediment metagenome</name>
    <dbReference type="NCBI Taxonomy" id="412755"/>
    <lineage>
        <taxon>unclassified sequences</taxon>
        <taxon>metagenomes</taxon>
        <taxon>ecological metagenomes</taxon>
    </lineage>
</organism>
<keyword evidence="1" id="KW-0812">Transmembrane</keyword>
<evidence type="ECO:0000256" key="1">
    <source>
        <dbReference type="SAM" id="Phobius"/>
    </source>
</evidence>
<accession>A0A0F9ECP4</accession>
<keyword evidence="1" id="KW-1133">Transmembrane helix</keyword>
<feature type="transmembrane region" description="Helical" evidence="1">
    <location>
        <begin position="42"/>
        <end position="59"/>
    </location>
</feature>
<protein>
    <submittedName>
        <fullName evidence="2">Uncharacterized protein</fullName>
    </submittedName>
</protein>
<comment type="caution">
    <text evidence="2">The sequence shown here is derived from an EMBL/GenBank/DDBJ whole genome shotgun (WGS) entry which is preliminary data.</text>
</comment>
<feature type="transmembrane region" description="Helical" evidence="1">
    <location>
        <begin position="7"/>
        <end position="27"/>
    </location>
</feature>
<gene>
    <name evidence="2" type="ORF">LCGC14_2442160</name>
</gene>
<reference evidence="2" key="1">
    <citation type="journal article" date="2015" name="Nature">
        <title>Complex archaea that bridge the gap between prokaryotes and eukaryotes.</title>
        <authorList>
            <person name="Spang A."/>
            <person name="Saw J.H."/>
            <person name="Jorgensen S.L."/>
            <person name="Zaremba-Niedzwiedzka K."/>
            <person name="Martijn J."/>
            <person name="Lind A.E."/>
            <person name="van Eijk R."/>
            <person name="Schleper C."/>
            <person name="Guy L."/>
            <person name="Ettema T.J."/>
        </authorList>
    </citation>
    <scope>NUCLEOTIDE SEQUENCE</scope>
</reference>
<sequence>MKKVKQIGMLILIFIAGGVAFTNLAYIKYGIPLHYEGGQDKFVIAVFLAVIFGISTLLPEE</sequence>
<proteinExistence type="predicted"/>
<keyword evidence="1" id="KW-0472">Membrane</keyword>
<dbReference type="EMBL" id="LAZR01037607">
    <property type="protein sequence ID" value="KKL21768.1"/>
    <property type="molecule type" value="Genomic_DNA"/>
</dbReference>